<evidence type="ECO:0000313" key="1">
    <source>
        <dbReference type="EMBL" id="JAH83207.1"/>
    </source>
</evidence>
<name>A0A0E9VYN3_ANGAN</name>
<accession>A0A0E9VYN3</accession>
<organism evidence="1">
    <name type="scientific">Anguilla anguilla</name>
    <name type="common">European freshwater eel</name>
    <name type="synonym">Muraena anguilla</name>
    <dbReference type="NCBI Taxonomy" id="7936"/>
    <lineage>
        <taxon>Eukaryota</taxon>
        <taxon>Metazoa</taxon>
        <taxon>Chordata</taxon>
        <taxon>Craniata</taxon>
        <taxon>Vertebrata</taxon>
        <taxon>Euteleostomi</taxon>
        <taxon>Actinopterygii</taxon>
        <taxon>Neopterygii</taxon>
        <taxon>Teleostei</taxon>
        <taxon>Anguilliformes</taxon>
        <taxon>Anguillidae</taxon>
        <taxon>Anguilla</taxon>
    </lineage>
</organism>
<sequence length="20" mass="2196">MPLWVCSNALSDCEFPQGTP</sequence>
<dbReference type="AlphaFoldDB" id="A0A0E9VYN3"/>
<proteinExistence type="predicted"/>
<reference evidence="1" key="1">
    <citation type="submission" date="2014-11" db="EMBL/GenBank/DDBJ databases">
        <authorList>
            <person name="Amaro Gonzalez C."/>
        </authorList>
    </citation>
    <scope>NUCLEOTIDE SEQUENCE</scope>
</reference>
<dbReference type="EMBL" id="GBXM01025370">
    <property type="protein sequence ID" value="JAH83207.1"/>
    <property type="molecule type" value="Transcribed_RNA"/>
</dbReference>
<protein>
    <submittedName>
        <fullName evidence="1">Uncharacterized protein</fullName>
    </submittedName>
</protein>
<reference evidence="1" key="2">
    <citation type="journal article" date="2015" name="Fish Shellfish Immunol.">
        <title>Early steps in the European eel (Anguilla anguilla)-Vibrio vulnificus interaction in the gills: Role of the RtxA13 toxin.</title>
        <authorList>
            <person name="Callol A."/>
            <person name="Pajuelo D."/>
            <person name="Ebbesson L."/>
            <person name="Teles M."/>
            <person name="MacKenzie S."/>
            <person name="Amaro C."/>
        </authorList>
    </citation>
    <scope>NUCLEOTIDE SEQUENCE</scope>
</reference>